<sequence length="191" mass="21553">MGASFKEFSKRYGNGYYNLTVARELRYHRIKQTIDTNPTFELLGHHHFTAFSEAVFPTSIFVDGRVSGPLAAHLDMKAGESFFMNMRYPWSFFRASKPGTADAESIPAPLGSDPMRLGFQAGRNVNGVKSFEVDESQGSLLSICTFYKFFVGKRLQGLYPNPTGVLWRNLNLNLQLSDQINCTQVFPYGRD</sequence>
<evidence type="ECO:0000313" key="2">
    <source>
        <dbReference type="Proteomes" id="UP000307440"/>
    </source>
</evidence>
<name>A0A5C3KCQ9_COPMA</name>
<dbReference type="InterPro" id="IPR036851">
    <property type="entry name" value="Chloroperoxidase-like_sf"/>
</dbReference>
<protein>
    <submittedName>
        <fullName evidence="1">Uncharacterized protein</fullName>
    </submittedName>
</protein>
<reference evidence="1 2" key="1">
    <citation type="journal article" date="2019" name="Nat. Ecol. Evol.">
        <title>Megaphylogeny resolves global patterns of mushroom evolution.</title>
        <authorList>
            <person name="Varga T."/>
            <person name="Krizsan K."/>
            <person name="Foldi C."/>
            <person name="Dima B."/>
            <person name="Sanchez-Garcia M."/>
            <person name="Sanchez-Ramirez S."/>
            <person name="Szollosi G.J."/>
            <person name="Szarkandi J.G."/>
            <person name="Papp V."/>
            <person name="Albert L."/>
            <person name="Andreopoulos W."/>
            <person name="Angelini C."/>
            <person name="Antonin V."/>
            <person name="Barry K.W."/>
            <person name="Bougher N.L."/>
            <person name="Buchanan P."/>
            <person name="Buyck B."/>
            <person name="Bense V."/>
            <person name="Catcheside P."/>
            <person name="Chovatia M."/>
            <person name="Cooper J."/>
            <person name="Damon W."/>
            <person name="Desjardin D."/>
            <person name="Finy P."/>
            <person name="Geml J."/>
            <person name="Haridas S."/>
            <person name="Hughes K."/>
            <person name="Justo A."/>
            <person name="Karasinski D."/>
            <person name="Kautmanova I."/>
            <person name="Kiss B."/>
            <person name="Kocsube S."/>
            <person name="Kotiranta H."/>
            <person name="LaButti K.M."/>
            <person name="Lechner B.E."/>
            <person name="Liimatainen K."/>
            <person name="Lipzen A."/>
            <person name="Lukacs Z."/>
            <person name="Mihaltcheva S."/>
            <person name="Morgado L.N."/>
            <person name="Niskanen T."/>
            <person name="Noordeloos M.E."/>
            <person name="Ohm R.A."/>
            <person name="Ortiz-Santana B."/>
            <person name="Ovrebo C."/>
            <person name="Racz N."/>
            <person name="Riley R."/>
            <person name="Savchenko A."/>
            <person name="Shiryaev A."/>
            <person name="Soop K."/>
            <person name="Spirin V."/>
            <person name="Szebenyi C."/>
            <person name="Tomsovsky M."/>
            <person name="Tulloss R.E."/>
            <person name="Uehling J."/>
            <person name="Grigoriev I.V."/>
            <person name="Vagvolgyi C."/>
            <person name="Papp T."/>
            <person name="Martin F.M."/>
            <person name="Miettinen O."/>
            <person name="Hibbett D.S."/>
            <person name="Nagy L.G."/>
        </authorList>
    </citation>
    <scope>NUCLEOTIDE SEQUENCE [LARGE SCALE GENOMIC DNA]</scope>
    <source>
        <strain evidence="1 2">CBS 121175</strain>
    </source>
</reference>
<dbReference type="AlphaFoldDB" id="A0A5C3KCQ9"/>
<evidence type="ECO:0000313" key="1">
    <source>
        <dbReference type="EMBL" id="TFK17846.1"/>
    </source>
</evidence>
<dbReference type="Proteomes" id="UP000307440">
    <property type="component" value="Unassembled WGS sequence"/>
</dbReference>
<accession>A0A5C3KCQ9</accession>
<dbReference type="GO" id="GO:0004601">
    <property type="term" value="F:peroxidase activity"/>
    <property type="evidence" value="ECO:0007669"/>
    <property type="project" value="InterPro"/>
</dbReference>
<organism evidence="1 2">
    <name type="scientific">Coprinopsis marcescibilis</name>
    <name type="common">Agaric fungus</name>
    <name type="synonym">Psathyrella marcescibilis</name>
    <dbReference type="NCBI Taxonomy" id="230819"/>
    <lineage>
        <taxon>Eukaryota</taxon>
        <taxon>Fungi</taxon>
        <taxon>Dikarya</taxon>
        <taxon>Basidiomycota</taxon>
        <taxon>Agaricomycotina</taxon>
        <taxon>Agaricomycetes</taxon>
        <taxon>Agaricomycetidae</taxon>
        <taxon>Agaricales</taxon>
        <taxon>Agaricineae</taxon>
        <taxon>Psathyrellaceae</taxon>
        <taxon>Coprinopsis</taxon>
    </lineage>
</organism>
<gene>
    <name evidence="1" type="ORF">FA15DRAFT_661152</name>
</gene>
<keyword evidence="2" id="KW-1185">Reference proteome</keyword>
<dbReference type="EMBL" id="ML210457">
    <property type="protein sequence ID" value="TFK17846.1"/>
    <property type="molecule type" value="Genomic_DNA"/>
</dbReference>
<dbReference type="OrthoDB" id="2542103at2759"/>
<dbReference type="Gene3D" id="1.10.489.10">
    <property type="entry name" value="Chloroperoxidase-like"/>
    <property type="match status" value="1"/>
</dbReference>
<proteinExistence type="predicted"/>